<comment type="caution">
    <text evidence="2">The sequence shown here is derived from an EMBL/GenBank/DDBJ whole genome shotgun (WGS) entry which is preliminary data.</text>
</comment>
<gene>
    <name evidence="2" type="primary">rfbG</name>
    <name evidence="2" type="ORF">SSA02_18920</name>
</gene>
<organism evidence="2 3">
    <name type="scientific">Swaminathania salitolerans</name>
    <dbReference type="NCBI Taxonomy" id="182838"/>
    <lineage>
        <taxon>Bacteria</taxon>
        <taxon>Pseudomonadati</taxon>
        <taxon>Pseudomonadota</taxon>
        <taxon>Alphaproteobacteria</taxon>
        <taxon>Acetobacterales</taxon>
        <taxon>Acetobacteraceae</taxon>
        <taxon>Swaminathania</taxon>
    </lineage>
</organism>
<dbReference type="Pfam" id="PF00535">
    <property type="entry name" value="Glycos_transf_2"/>
    <property type="match status" value="1"/>
</dbReference>
<proteinExistence type="predicted"/>
<dbReference type="Proteomes" id="UP000321405">
    <property type="component" value="Unassembled WGS sequence"/>
</dbReference>
<dbReference type="SUPFAM" id="SSF53448">
    <property type="entry name" value="Nucleotide-diphospho-sugar transferases"/>
    <property type="match status" value="1"/>
</dbReference>
<dbReference type="Gene3D" id="3.90.550.10">
    <property type="entry name" value="Spore Coat Polysaccharide Biosynthesis Protein SpsA, Chain A"/>
    <property type="match status" value="1"/>
</dbReference>
<dbReference type="InterPro" id="IPR029044">
    <property type="entry name" value="Nucleotide-diphossugar_trans"/>
</dbReference>
<name>A0A511BQW0_9PROT</name>
<keyword evidence="2" id="KW-0808">Transferase</keyword>
<protein>
    <submittedName>
        <fullName evidence="2">Glycosyl transferase</fullName>
    </submittedName>
</protein>
<keyword evidence="3" id="KW-1185">Reference proteome</keyword>
<evidence type="ECO:0000259" key="1">
    <source>
        <dbReference type="Pfam" id="PF00535"/>
    </source>
</evidence>
<accession>A0A511BQW0</accession>
<evidence type="ECO:0000313" key="3">
    <source>
        <dbReference type="Proteomes" id="UP000321405"/>
    </source>
</evidence>
<dbReference type="EMBL" id="BJVC01000004">
    <property type="protein sequence ID" value="GEL02729.1"/>
    <property type="molecule type" value="Genomic_DNA"/>
</dbReference>
<dbReference type="InterPro" id="IPR001173">
    <property type="entry name" value="Glyco_trans_2-like"/>
</dbReference>
<evidence type="ECO:0000313" key="2">
    <source>
        <dbReference type="EMBL" id="GEL02729.1"/>
    </source>
</evidence>
<reference evidence="2 3" key="1">
    <citation type="submission" date="2019-07" db="EMBL/GenBank/DDBJ databases">
        <title>Whole genome shotgun sequence of Swaminathania salitolerans NBRC 104436.</title>
        <authorList>
            <person name="Hosoyama A."/>
            <person name="Uohara A."/>
            <person name="Ohji S."/>
            <person name="Ichikawa N."/>
        </authorList>
    </citation>
    <scope>NUCLEOTIDE SEQUENCE [LARGE SCALE GENOMIC DNA]</scope>
    <source>
        <strain evidence="2 3">NBRC 104436</strain>
    </source>
</reference>
<sequence length="339" mass="37736">MQSRQTRSTVRPQLRTVGGIDRLTGSQDGPIAILLSVYNGEAHLNEQLDSFLAQTDQNWCLYWRDDGSCDASRAIMLSFQEHRGQGRCVEIATCPGNLGVASSYAVLLDAAPETAPVAFADQDDVWVPEKLAWARAALSGIAGPALYHARQYLTDDRLTVRGPSLTLRRDPDFRSALIQNCATGHTVLLNPQAAALIRSRQPPAGILHDWWSYVLVLGAGGRVVSDARCVSFYRQHRRNAVGVERSWLVRGLRALRRGPSAFMSLHAGLAARLGEPDCREILTHDARAFLERLAPVSQCGLWGRMRFLTGEAGFVRQRQAETWLFRLWFVLYGRTRPKS</sequence>
<feature type="domain" description="Glycosyltransferase 2-like" evidence="1">
    <location>
        <begin position="33"/>
        <end position="131"/>
    </location>
</feature>
<dbReference type="GO" id="GO:0016740">
    <property type="term" value="F:transferase activity"/>
    <property type="evidence" value="ECO:0007669"/>
    <property type="project" value="UniProtKB-KW"/>
</dbReference>
<dbReference type="AlphaFoldDB" id="A0A511BQW0"/>